<dbReference type="Proteomes" id="UP001500298">
    <property type="component" value="Unassembled WGS sequence"/>
</dbReference>
<dbReference type="Pfam" id="PF00365">
    <property type="entry name" value="PFK"/>
    <property type="match status" value="1"/>
</dbReference>
<accession>A0ABP9DCE4</accession>
<dbReference type="InterPro" id="IPR000023">
    <property type="entry name" value="Phosphofructokinase_dom"/>
</dbReference>
<evidence type="ECO:0000256" key="9">
    <source>
        <dbReference type="ARBA" id="ARBA00038478"/>
    </source>
</evidence>
<evidence type="ECO:0000256" key="7">
    <source>
        <dbReference type="ARBA" id="ARBA00022842"/>
    </source>
</evidence>
<evidence type="ECO:0000259" key="11">
    <source>
        <dbReference type="Pfam" id="PF00365"/>
    </source>
</evidence>
<evidence type="ECO:0000313" key="13">
    <source>
        <dbReference type="Proteomes" id="UP001500298"/>
    </source>
</evidence>
<evidence type="ECO:0000313" key="12">
    <source>
        <dbReference type="EMBL" id="GAA4833287.1"/>
    </source>
</evidence>
<dbReference type="Gene3D" id="3.40.50.450">
    <property type="match status" value="1"/>
</dbReference>
<keyword evidence="5" id="KW-0479">Metal-binding</keyword>
<keyword evidence="6" id="KW-0418">Kinase</keyword>
<reference evidence="13" key="1">
    <citation type="journal article" date="2019" name="Int. J. Syst. Evol. Microbiol.">
        <title>The Global Catalogue of Microorganisms (GCM) 10K type strain sequencing project: providing services to taxonomists for standard genome sequencing and annotation.</title>
        <authorList>
            <consortium name="The Broad Institute Genomics Platform"/>
            <consortium name="The Broad Institute Genome Sequencing Center for Infectious Disease"/>
            <person name="Wu L."/>
            <person name="Ma J."/>
        </authorList>
    </citation>
    <scope>NUCLEOTIDE SEQUENCE [LARGE SCALE GENOMIC DNA]</scope>
    <source>
        <strain evidence="13">JCM 18326</strain>
    </source>
</reference>
<keyword evidence="7" id="KW-0460">Magnesium</keyword>
<proteinExistence type="inferred from homology"/>
<comment type="catalytic activity">
    <reaction evidence="10">
        <text>beta-D-fructose 6-phosphate + diphosphate = beta-D-fructose 1,6-bisphosphate + phosphate + H(+)</text>
        <dbReference type="Rhea" id="RHEA:13613"/>
        <dbReference type="ChEBI" id="CHEBI:15378"/>
        <dbReference type="ChEBI" id="CHEBI:32966"/>
        <dbReference type="ChEBI" id="CHEBI:33019"/>
        <dbReference type="ChEBI" id="CHEBI:43474"/>
        <dbReference type="ChEBI" id="CHEBI:57634"/>
        <dbReference type="EC" id="2.7.1.90"/>
    </reaction>
</comment>
<comment type="caution">
    <text evidence="12">The sequence shown here is derived from an EMBL/GenBank/DDBJ whole genome shotgun (WGS) entry which is preliminary data.</text>
</comment>
<gene>
    <name evidence="12" type="primary">pfp</name>
    <name evidence="12" type="ORF">GCM10023331_18150</name>
</gene>
<dbReference type="PANTHER" id="PTHR43650">
    <property type="entry name" value="PYROPHOSPHATE--FRUCTOSE 6-PHOSPHATE 1-PHOSPHOTRANSFERASE"/>
    <property type="match status" value="1"/>
</dbReference>
<dbReference type="InterPro" id="IPR035966">
    <property type="entry name" value="PKF_sf"/>
</dbReference>
<keyword evidence="8" id="KW-0324">Glycolysis</keyword>
<dbReference type="PANTHER" id="PTHR43650:SF1">
    <property type="entry name" value="PYROPHOSPHATE--FRUCTOSE 6-PHOSPHATE 1-PHOSPHOTRANSFERASE SUBUNIT BETA 2"/>
    <property type="match status" value="1"/>
</dbReference>
<evidence type="ECO:0000256" key="6">
    <source>
        <dbReference type="ARBA" id="ARBA00022777"/>
    </source>
</evidence>
<keyword evidence="13" id="KW-1185">Reference proteome</keyword>
<dbReference type="RefSeq" id="WP_345371126.1">
    <property type="nucleotide sequence ID" value="NZ_BAABJX010000028.1"/>
</dbReference>
<evidence type="ECO:0000256" key="10">
    <source>
        <dbReference type="ARBA" id="ARBA00048072"/>
    </source>
</evidence>
<protein>
    <submittedName>
        <fullName evidence="12">Diphosphate--fructose-6-phosphate 1-phosphotransferase</fullName>
    </submittedName>
</protein>
<feature type="domain" description="Phosphofructokinase" evidence="11">
    <location>
        <begin position="5"/>
        <end position="322"/>
    </location>
</feature>
<dbReference type="SUPFAM" id="SSF53784">
    <property type="entry name" value="Phosphofructokinase"/>
    <property type="match status" value="1"/>
</dbReference>
<evidence type="ECO:0000256" key="4">
    <source>
        <dbReference type="ARBA" id="ARBA00022679"/>
    </source>
</evidence>
<sequence length="407" mass="45064">MKESVAILCGGGPAPGINTVVGSVAKVFLNHGYRVIGLHEGYKGLFSQETVVDEIDYQFADDIYNRGGSALRMSRFKPDLSTLNTSFFKDNNVKLLITIGGDDTASTANRISKYLQDQDISIQNIHVPKTIDNDLPLPEGIPTFGYNSAKNEGVSIASTVLEDARTSQNWFVVSAMGREAGHLAIGIGSACHYPMIIIPEMFNKVPVTFEAIIRLVVSSIVKRRLLGMKYGAAIISEGVFHFIDEEEIKNSDIQFTFDAHGHPELHSISKSHLFASMVQKRLNELDLNSKMRPVELGFELRCTQPIGYDLTYCTLLGFGVYQLFQEGHSGCMVSVDINGKVNPLFLKDVEDENGRVKARLVNINGANTQAVMNHGLHYLTEEDYEAAKAYLADPAYYDFHNILSWKA</sequence>
<evidence type="ECO:0000256" key="3">
    <source>
        <dbReference type="ARBA" id="ARBA00022490"/>
    </source>
</evidence>
<dbReference type="EMBL" id="BAABJX010000028">
    <property type="protein sequence ID" value="GAA4833287.1"/>
    <property type="molecule type" value="Genomic_DNA"/>
</dbReference>
<dbReference type="PIRSF" id="PIRSF036482">
    <property type="entry name" value="PPi_PFK_TM0289"/>
    <property type="match status" value="1"/>
</dbReference>
<evidence type="ECO:0000256" key="1">
    <source>
        <dbReference type="ARBA" id="ARBA00001946"/>
    </source>
</evidence>
<comment type="similarity">
    <text evidence="9">Belongs to the phosphofructokinase type A (PFKA) family.</text>
</comment>
<organism evidence="12 13">
    <name type="scientific">Algivirga pacifica</name>
    <dbReference type="NCBI Taxonomy" id="1162670"/>
    <lineage>
        <taxon>Bacteria</taxon>
        <taxon>Pseudomonadati</taxon>
        <taxon>Bacteroidota</taxon>
        <taxon>Cytophagia</taxon>
        <taxon>Cytophagales</taxon>
        <taxon>Flammeovirgaceae</taxon>
        <taxon>Algivirga</taxon>
    </lineage>
</organism>
<comment type="function">
    <text evidence="2">Catalyzes the phosphorylation of D-fructose 6-phosphate, the first committing step of glycolysis. Uses inorganic phosphate (PPi) as phosphoryl donor instead of ATP like common ATP-dependent phosphofructokinases (ATP-PFKs), which renders the reaction reversible, and can thus function both in glycolysis and gluconeogenesis. Consistently, PPi-PFK can replace the enzymes of both the forward (ATP-PFK) and reverse (fructose-bisphosphatase (FBPase)) reactions.</text>
</comment>
<evidence type="ECO:0000256" key="2">
    <source>
        <dbReference type="ARBA" id="ARBA00003138"/>
    </source>
</evidence>
<dbReference type="InterPro" id="IPR022953">
    <property type="entry name" value="ATP_PFK"/>
</dbReference>
<name>A0ABP9DCE4_9BACT</name>
<evidence type="ECO:0000256" key="8">
    <source>
        <dbReference type="ARBA" id="ARBA00023152"/>
    </source>
</evidence>
<dbReference type="PRINTS" id="PR00476">
    <property type="entry name" value="PHFRCTKINASE"/>
</dbReference>
<evidence type="ECO:0000256" key="5">
    <source>
        <dbReference type="ARBA" id="ARBA00022723"/>
    </source>
</evidence>
<comment type="cofactor">
    <cofactor evidence="1">
        <name>Mg(2+)</name>
        <dbReference type="ChEBI" id="CHEBI:18420"/>
    </cofactor>
</comment>
<keyword evidence="3" id="KW-0963">Cytoplasm</keyword>
<dbReference type="InterPro" id="IPR011403">
    <property type="entry name" value="PPi-PFK_TM0289"/>
</dbReference>
<keyword evidence="4" id="KW-0808">Transferase</keyword>
<dbReference type="Gene3D" id="3.40.50.460">
    <property type="entry name" value="Phosphofructokinase domain"/>
    <property type="match status" value="1"/>
</dbReference>